<dbReference type="Gene3D" id="1.10.10.10">
    <property type="entry name" value="Winged helix-like DNA-binding domain superfamily/Winged helix DNA-binding domain"/>
    <property type="match status" value="1"/>
</dbReference>
<dbReference type="InterPro" id="IPR036388">
    <property type="entry name" value="WH-like_DNA-bd_sf"/>
</dbReference>
<protein>
    <recommendedName>
        <fullName evidence="3">HTH arsR-type domain-containing protein</fullName>
    </recommendedName>
</protein>
<dbReference type="InterPro" id="IPR036390">
    <property type="entry name" value="WH_DNA-bd_sf"/>
</dbReference>
<reference evidence="1 2" key="1">
    <citation type="journal article" date="2022" name="Front. Microbiol.">
        <title>High genomic differentiation and limited gene flow indicate recent cryptic speciation within the genus Laspinema (cyanobacteria).</title>
        <authorList>
            <person name="Stanojkovic A."/>
            <person name="Skoupy S."/>
            <person name="Skaloud P."/>
            <person name="Dvorak P."/>
        </authorList>
    </citation>
    <scope>NUCLEOTIDE SEQUENCE [LARGE SCALE GENOMIC DNA]</scope>
    <source>
        <strain evidence="1 2">D3b</strain>
    </source>
</reference>
<evidence type="ECO:0000313" key="2">
    <source>
        <dbReference type="Proteomes" id="UP001525961"/>
    </source>
</evidence>
<dbReference type="RefSeq" id="WP_261235014.1">
    <property type="nucleotide sequence ID" value="NZ_JAMXFA010000008.1"/>
</dbReference>
<dbReference type="Proteomes" id="UP001525961">
    <property type="component" value="Unassembled WGS sequence"/>
</dbReference>
<keyword evidence="2" id="KW-1185">Reference proteome</keyword>
<evidence type="ECO:0008006" key="3">
    <source>
        <dbReference type="Google" id="ProtNLM"/>
    </source>
</evidence>
<dbReference type="SUPFAM" id="SSF46785">
    <property type="entry name" value="Winged helix' DNA-binding domain"/>
    <property type="match status" value="1"/>
</dbReference>
<organism evidence="1 2">
    <name type="scientific">Laspinema olomoucense D3b</name>
    <dbReference type="NCBI Taxonomy" id="2953688"/>
    <lineage>
        <taxon>Bacteria</taxon>
        <taxon>Bacillati</taxon>
        <taxon>Cyanobacteriota</taxon>
        <taxon>Cyanophyceae</taxon>
        <taxon>Oscillatoriophycideae</taxon>
        <taxon>Oscillatoriales</taxon>
        <taxon>Laspinemataceae</taxon>
        <taxon>Laspinema</taxon>
        <taxon>Laspinema olomoucense</taxon>
    </lineage>
</organism>
<name>A0ABT2N4H0_9CYAN</name>
<accession>A0ABT2N4H0</accession>
<comment type="caution">
    <text evidence="1">The sequence shown here is derived from an EMBL/GenBank/DDBJ whole genome shotgun (WGS) entry which is preliminary data.</text>
</comment>
<sequence length="97" mass="11355">MTNLIKWASKNRRLGKQRCNQILEILNDGNWRTTKEIAEQLPCCYQQTISHLNRLISEGKILCSRKAKTSRYGQPSKIWKINNDFQYPGLCRNLDSN</sequence>
<evidence type="ECO:0000313" key="1">
    <source>
        <dbReference type="EMBL" id="MCT7977553.1"/>
    </source>
</evidence>
<gene>
    <name evidence="1" type="ORF">NG792_07545</name>
</gene>
<proteinExistence type="predicted"/>
<dbReference type="EMBL" id="JAMXFA010000008">
    <property type="protein sequence ID" value="MCT7977553.1"/>
    <property type="molecule type" value="Genomic_DNA"/>
</dbReference>